<dbReference type="EMBL" id="AP023213">
    <property type="protein sequence ID" value="BCG46809.1"/>
    <property type="molecule type" value="Genomic_DNA"/>
</dbReference>
<dbReference type="RefSeq" id="WP_185244917.1">
    <property type="nucleotide sequence ID" value="NZ_AP023213.1"/>
</dbReference>
<dbReference type="AlphaFoldDB" id="A0A6S6M4B5"/>
<name>A0A6S6M4B5_9BACT</name>
<dbReference type="KEGG" id="gbn:GEOBRER4_15360"/>
<accession>A0A6S6M4B5</accession>
<evidence type="ECO:0000313" key="3">
    <source>
        <dbReference type="Proteomes" id="UP000515472"/>
    </source>
</evidence>
<proteinExistence type="predicted"/>
<protein>
    <recommendedName>
        <fullName evidence="4">DNA-directed RNA polymerase</fullName>
    </recommendedName>
</protein>
<dbReference type="Proteomes" id="UP000515472">
    <property type="component" value="Chromosome"/>
</dbReference>
<organism evidence="1 3">
    <name type="scientific">Citrifermentans bremense</name>
    <dbReference type="NCBI Taxonomy" id="60035"/>
    <lineage>
        <taxon>Bacteria</taxon>
        <taxon>Pseudomonadati</taxon>
        <taxon>Thermodesulfobacteriota</taxon>
        <taxon>Desulfuromonadia</taxon>
        <taxon>Geobacterales</taxon>
        <taxon>Geobacteraceae</taxon>
        <taxon>Citrifermentans</taxon>
    </lineage>
</organism>
<dbReference type="KEGG" id="gbn:GEOBRER4_15590"/>
<sequence length="432" mass="50247">MTPEELDNSIPLNTSEFWYRVDAPEIISTIWTVVYGADKYRPDSKQANHIRLLLSKLYTCHMSGYDCIGYSRYGVSYRLKNPKNVLQLSFRVTTAIIDALYSAGYIEDWRGFTYADKSSRMRANASLIALIEDVQRPIALPLNHRIPDDSLFIKFKDHEKNRIPFVHDEFTLAWNQQLIDYNRLLARSSLSLSCPIPERVNFDRRIVTRTFNDESLRLGGRFYGGWWLRIESNYRKHILINGEPTVEIDYKGIHVFLAYLMEGIDCFKLFDGDPYVIDAPDLGMEWRKVTKAVTLKCLNAKSRKEAAASINSDMNLKEKEGKKNKKKIKRHPKYKPSQLVDMCIEKHPLINHYFNSDCGKMLQFYDSHIASQVIQHFLVSEIPILPVHDSFICQRRHADKLDQVMKNVVETSYGLEPITKWNMVCEQSEDVE</sequence>
<reference evidence="1 3" key="1">
    <citation type="submission" date="2020-06" db="EMBL/GenBank/DDBJ databases">
        <title>Interaction of electrochemicaly active bacteria, Geobacter bremensis R4 on different carbon anode.</title>
        <authorList>
            <person name="Meng L."/>
            <person name="Yoshida N."/>
        </authorList>
    </citation>
    <scope>NUCLEOTIDE SEQUENCE [LARGE SCALE GENOMIC DNA]</scope>
    <source>
        <strain evidence="1 3">R4</strain>
    </source>
</reference>
<evidence type="ECO:0000313" key="2">
    <source>
        <dbReference type="EMBL" id="BCG46809.1"/>
    </source>
</evidence>
<dbReference type="EMBL" id="AP023213">
    <property type="protein sequence ID" value="BCG46786.1"/>
    <property type="molecule type" value="Genomic_DNA"/>
</dbReference>
<keyword evidence="3" id="KW-1185">Reference proteome</keyword>
<evidence type="ECO:0008006" key="4">
    <source>
        <dbReference type="Google" id="ProtNLM"/>
    </source>
</evidence>
<evidence type="ECO:0000313" key="1">
    <source>
        <dbReference type="EMBL" id="BCG46786.1"/>
    </source>
</evidence>
<gene>
    <name evidence="1" type="ORF">GEOBRER4_n1598</name>
    <name evidence="2" type="ORF">GEOBRER4_n1623</name>
</gene>